<keyword evidence="1" id="KW-0732">Signal</keyword>
<protein>
    <submittedName>
        <fullName evidence="2">Carboxypeptidase-like regulatory domain-containing protein</fullName>
    </submittedName>
</protein>
<reference evidence="2 3" key="1">
    <citation type="submission" date="2020-05" db="EMBL/GenBank/DDBJ databases">
        <title>Distinct polysaccharide utilization as determinants for interspecies competition between intestinal Prevotella spp.</title>
        <authorList>
            <person name="Galvez E.J.C."/>
            <person name="Iljazovic A."/>
            <person name="Strowig T."/>
        </authorList>
    </citation>
    <scope>NUCLEOTIDE SEQUENCE [LARGE SCALE GENOMIC DNA]</scope>
    <source>
        <strain evidence="2 3">PMUR</strain>
    </source>
</reference>
<evidence type="ECO:0000313" key="2">
    <source>
        <dbReference type="EMBL" id="NPD91787.1"/>
    </source>
</evidence>
<feature type="chain" id="PRO_5046600536" evidence="1">
    <location>
        <begin position="20"/>
        <end position="796"/>
    </location>
</feature>
<name>A0ABX2AMH6_9BACT</name>
<dbReference type="EMBL" id="JABKKF010000003">
    <property type="protein sequence ID" value="NPD91787.1"/>
    <property type="molecule type" value="Genomic_DNA"/>
</dbReference>
<organism evidence="2 3">
    <name type="scientific">Xylanibacter muris</name>
    <dbReference type="NCBI Taxonomy" id="2736290"/>
    <lineage>
        <taxon>Bacteria</taxon>
        <taxon>Pseudomonadati</taxon>
        <taxon>Bacteroidota</taxon>
        <taxon>Bacteroidia</taxon>
        <taxon>Bacteroidales</taxon>
        <taxon>Prevotellaceae</taxon>
        <taxon>Xylanibacter</taxon>
    </lineage>
</organism>
<proteinExistence type="predicted"/>
<accession>A0ABX2AMH6</accession>
<comment type="caution">
    <text evidence="2">The sequence shown here is derived from an EMBL/GenBank/DDBJ whole genome shotgun (WGS) entry which is preliminary data.</text>
</comment>
<gene>
    <name evidence="2" type="ORF">HPS56_05385</name>
</gene>
<evidence type="ECO:0000313" key="3">
    <source>
        <dbReference type="Proteomes" id="UP000714420"/>
    </source>
</evidence>
<dbReference type="InterPro" id="IPR043741">
    <property type="entry name" value="DUF5686"/>
</dbReference>
<dbReference type="RefSeq" id="WP_172275058.1">
    <property type="nucleotide sequence ID" value="NZ_CASGMU010000005.1"/>
</dbReference>
<evidence type="ECO:0000256" key="1">
    <source>
        <dbReference type="SAM" id="SignalP"/>
    </source>
</evidence>
<feature type="signal peptide" evidence="1">
    <location>
        <begin position="1"/>
        <end position="19"/>
    </location>
</feature>
<dbReference type="Pfam" id="PF18939">
    <property type="entry name" value="DUF5686"/>
    <property type="match status" value="2"/>
</dbReference>
<sequence length="796" mass="91606">MRAVYIVLMLIMVVPVSRAQLNSGMSSDTGKWYNRTHSISEVTVRSKRAKYSRKNNPAVELMRKVIAARKLTDLKQKHDFYRYEKYRKLTLAANDVTPSDFHSGLLSIVPDIINLVEPCQYNNKLILPVTFSETVTESRFRRRPHTVRDDVKGERSGGISTLTQSGKILDEALKDFFSDVNIYDNQVRLLHHTFTSPIGKDAIGFYRFFIIDTLLVERDKCFHLYFSPNNPMDFGFSGDIFVMADSTYRVRRCELSIPKHSSVNFVDGMRILQDFGNAGTEDEWVLMSDDMIVELRLFDFIQKGIVIRNTRFSGFDFSPLPDEAFSLRGATDSLRMARLRDRNFWNTHRMVELTGSERGMDGYFEELKKKKFYRLVMPVFRLLAENFIETGTSGKPSRVDIGPVNTFVSNNFIDGFRMRLGAQTTANLNRRLFVGGYYAHGFESKKDYYKADVTYSFRDKDYMPHEFPMRNISFTSSYDVVSPSDKFMKTDKDNVFTSLKWATVDKMMFSLRNRLAFVREEEWGLRSTLLLTCEKNEACGMMTFVPMSVSLPSSGDGFSDGRAMRTTELRAELRYAPGEKTVSTKQRSVAINCERPVYTLSHAVGLRGVMGGEYNYNFTEVSVYHRIRLNSWGKLNLNMHAGAQWNKVPYPLLIMPAANMSYIIQPSTFNLINNMEFLNDRYVSLDAEWDINGKLFNRIPLIKKLKLREYVGVKVLWGSLTDKNNPFLPCNAGSARLMYFPDGCNVMDSSRPYVELAAGVHNVFRFFSIQYVRRLNYLDLPTATKHGVRIAFQIAF</sequence>
<keyword evidence="3" id="KW-1185">Reference proteome</keyword>
<dbReference type="Proteomes" id="UP000714420">
    <property type="component" value="Unassembled WGS sequence"/>
</dbReference>